<reference evidence="2 3" key="1">
    <citation type="submission" date="2016-10" db="EMBL/GenBank/DDBJ databases">
        <title>Genome sequence of Streptomyces gilvigriseus MUSC 26.</title>
        <authorList>
            <person name="Lee L.-H."/>
            <person name="Ser H.-L."/>
        </authorList>
    </citation>
    <scope>NUCLEOTIDE SEQUENCE [LARGE SCALE GENOMIC DNA]</scope>
    <source>
        <strain evidence="2 3">MUSC 26</strain>
    </source>
</reference>
<dbReference type="InterPro" id="IPR001387">
    <property type="entry name" value="Cro/C1-type_HTH"/>
</dbReference>
<dbReference type="CDD" id="cd00093">
    <property type="entry name" value="HTH_XRE"/>
    <property type="match status" value="1"/>
</dbReference>
<protein>
    <recommendedName>
        <fullName evidence="1">HTH cro/C1-type domain-containing protein</fullName>
    </recommendedName>
</protein>
<dbReference type="EMBL" id="MLCF01000013">
    <property type="protein sequence ID" value="OIV38751.1"/>
    <property type="molecule type" value="Genomic_DNA"/>
</dbReference>
<dbReference type="Proteomes" id="UP000243342">
    <property type="component" value="Unassembled WGS sequence"/>
</dbReference>
<sequence length="107" mass="12032">MSYAKWGEVKAKADAIRRENGTLRTPQEVEQQKAQVRAYRLKEIRKALGLTQVEVAQAMGTVQANISRIEHGELSTSEVDTLRRYIEALGGRLRIVADFGDRQFDAA</sequence>
<proteinExistence type="predicted"/>
<comment type="caution">
    <text evidence="2">The sequence shown here is derived from an EMBL/GenBank/DDBJ whole genome shotgun (WGS) entry which is preliminary data.</text>
</comment>
<gene>
    <name evidence="2" type="ORF">BIV57_04195</name>
</gene>
<dbReference type="GO" id="GO:0003677">
    <property type="term" value="F:DNA binding"/>
    <property type="evidence" value="ECO:0007669"/>
    <property type="project" value="InterPro"/>
</dbReference>
<keyword evidence="3" id="KW-1185">Reference proteome</keyword>
<dbReference type="AlphaFoldDB" id="A0A1J7BJ95"/>
<evidence type="ECO:0000313" key="2">
    <source>
        <dbReference type="EMBL" id="OIV38751.1"/>
    </source>
</evidence>
<dbReference type="OrthoDB" id="4640255at2"/>
<dbReference type="RefSeq" id="WP_071655287.1">
    <property type="nucleotide sequence ID" value="NZ_MLCF01000013.1"/>
</dbReference>
<accession>A0A1J7BJ95</accession>
<dbReference type="InterPro" id="IPR010982">
    <property type="entry name" value="Lambda_DNA-bd_dom_sf"/>
</dbReference>
<name>A0A1J7BJ95_9ACTN</name>
<evidence type="ECO:0000313" key="3">
    <source>
        <dbReference type="Proteomes" id="UP000243342"/>
    </source>
</evidence>
<evidence type="ECO:0000259" key="1">
    <source>
        <dbReference type="PROSITE" id="PS50943"/>
    </source>
</evidence>
<dbReference type="Gene3D" id="1.10.260.40">
    <property type="entry name" value="lambda repressor-like DNA-binding domains"/>
    <property type="match status" value="1"/>
</dbReference>
<dbReference type="SMART" id="SM00530">
    <property type="entry name" value="HTH_XRE"/>
    <property type="match status" value="1"/>
</dbReference>
<feature type="domain" description="HTH cro/C1-type" evidence="1">
    <location>
        <begin position="41"/>
        <end position="96"/>
    </location>
</feature>
<dbReference type="Pfam" id="PF01381">
    <property type="entry name" value="HTH_3"/>
    <property type="match status" value="1"/>
</dbReference>
<dbReference type="STRING" id="1428644.BIV57_04195"/>
<dbReference type="PROSITE" id="PS50943">
    <property type="entry name" value="HTH_CROC1"/>
    <property type="match status" value="1"/>
</dbReference>
<dbReference type="SUPFAM" id="SSF47413">
    <property type="entry name" value="lambda repressor-like DNA-binding domains"/>
    <property type="match status" value="1"/>
</dbReference>
<organism evidence="2 3">
    <name type="scientific">Mangrovactinospora gilvigrisea</name>
    <dbReference type="NCBI Taxonomy" id="1428644"/>
    <lineage>
        <taxon>Bacteria</taxon>
        <taxon>Bacillati</taxon>
        <taxon>Actinomycetota</taxon>
        <taxon>Actinomycetes</taxon>
        <taxon>Kitasatosporales</taxon>
        <taxon>Streptomycetaceae</taxon>
        <taxon>Mangrovactinospora</taxon>
    </lineage>
</organism>